<dbReference type="Proteomes" id="UP001416858">
    <property type="component" value="Unassembled WGS sequence"/>
</dbReference>
<sequence length="51" mass="5909">MNPFPLHTQRLELVLPSVEEMLTKCGFPHIGEVMDPDNGLVWRWEKHPIAV</sequence>
<proteinExistence type="predicted"/>
<reference evidence="1 2" key="1">
    <citation type="submission" date="2024-02" db="EMBL/GenBank/DDBJ databases">
        <title>Rhodopirellula caenicola NBRC 110016.</title>
        <authorList>
            <person name="Ichikawa N."/>
            <person name="Katano-Makiyama Y."/>
            <person name="Hidaka K."/>
        </authorList>
    </citation>
    <scope>NUCLEOTIDE SEQUENCE [LARGE SCALE GENOMIC DNA]</scope>
    <source>
        <strain evidence="1 2">NBRC 110016</strain>
    </source>
</reference>
<organism evidence="1 2">
    <name type="scientific">Novipirellula caenicola</name>
    <dbReference type="NCBI Taxonomy" id="1536901"/>
    <lineage>
        <taxon>Bacteria</taxon>
        <taxon>Pseudomonadati</taxon>
        <taxon>Planctomycetota</taxon>
        <taxon>Planctomycetia</taxon>
        <taxon>Pirellulales</taxon>
        <taxon>Pirellulaceae</taxon>
        <taxon>Novipirellula</taxon>
    </lineage>
</organism>
<name>A0ABP9VL35_9BACT</name>
<keyword evidence="2" id="KW-1185">Reference proteome</keyword>
<accession>A0ABP9VL35</accession>
<comment type="caution">
    <text evidence="1">The sequence shown here is derived from an EMBL/GenBank/DDBJ whole genome shotgun (WGS) entry which is preliminary data.</text>
</comment>
<dbReference type="EMBL" id="BAABRO010000002">
    <property type="protein sequence ID" value="GAA5505511.1"/>
    <property type="molecule type" value="Genomic_DNA"/>
</dbReference>
<gene>
    <name evidence="1" type="ORF">Rcae01_00956</name>
</gene>
<evidence type="ECO:0000313" key="1">
    <source>
        <dbReference type="EMBL" id="GAA5505511.1"/>
    </source>
</evidence>
<evidence type="ECO:0000313" key="2">
    <source>
        <dbReference type="Proteomes" id="UP001416858"/>
    </source>
</evidence>
<protein>
    <submittedName>
        <fullName evidence="1">Uncharacterized protein</fullName>
    </submittedName>
</protein>